<comment type="caution">
    <text evidence="1">The sequence shown here is derived from an EMBL/GenBank/DDBJ whole genome shotgun (WGS) entry which is preliminary data.</text>
</comment>
<organism evidence="1 2">
    <name type="scientific">Mycena metata</name>
    <dbReference type="NCBI Taxonomy" id="1033252"/>
    <lineage>
        <taxon>Eukaryota</taxon>
        <taxon>Fungi</taxon>
        <taxon>Dikarya</taxon>
        <taxon>Basidiomycota</taxon>
        <taxon>Agaricomycotina</taxon>
        <taxon>Agaricomycetes</taxon>
        <taxon>Agaricomycetidae</taxon>
        <taxon>Agaricales</taxon>
        <taxon>Marasmiineae</taxon>
        <taxon>Mycenaceae</taxon>
        <taxon>Mycena</taxon>
    </lineage>
</organism>
<reference evidence="1" key="1">
    <citation type="submission" date="2023-03" db="EMBL/GenBank/DDBJ databases">
        <title>Massive genome expansion in bonnet fungi (Mycena s.s.) driven by repeated elements and novel gene families across ecological guilds.</title>
        <authorList>
            <consortium name="Lawrence Berkeley National Laboratory"/>
            <person name="Harder C.B."/>
            <person name="Miyauchi S."/>
            <person name="Viragh M."/>
            <person name="Kuo A."/>
            <person name="Thoen E."/>
            <person name="Andreopoulos B."/>
            <person name="Lu D."/>
            <person name="Skrede I."/>
            <person name="Drula E."/>
            <person name="Henrissat B."/>
            <person name="Morin E."/>
            <person name="Kohler A."/>
            <person name="Barry K."/>
            <person name="LaButti K."/>
            <person name="Morin E."/>
            <person name="Salamov A."/>
            <person name="Lipzen A."/>
            <person name="Mereny Z."/>
            <person name="Hegedus B."/>
            <person name="Baldrian P."/>
            <person name="Stursova M."/>
            <person name="Weitz H."/>
            <person name="Taylor A."/>
            <person name="Grigoriev I.V."/>
            <person name="Nagy L.G."/>
            <person name="Martin F."/>
            <person name="Kauserud H."/>
        </authorList>
    </citation>
    <scope>NUCLEOTIDE SEQUENCE</scope>
    <source>
        <strain evidence="1">CBHHK182m</strain>
    </source>
</reference>
<proteinExistence type="predicted"/>
<accession>A0AAD7HV34</accession>
<name>A0AAD7HV34_9AGAR</name>
<gene>
    <name evidence="1" type="ORF">B0H16DRAFT_1734464</name>
</gene>
<sequence length="128" mass="13927">MTLVCAGTIAAFTSPLLPAFLQQNGVRVADLSLLLSTTLPSDSLHKRLPCPSPPLSYARYSPTGSTSGVDPFCYICAPKLRSTSIKLRSTPEFGHYQNSGDRRNLGDYQNIGDLFGTTSVVIGLQYRW</sequence>
<evidence type="ECO:0000313" key="1">
    <source>
        <dbReference type="EMBL" id="KAJ7728909.1"/>
    </source>
</evidence>
<protein>
    <submittedName>
        <fullName evidence="1">Uncharacterized protein</fullName>
    </submittedName>
</protein>
<evidence type="ECO:0000313" key="2">
    <source>
        <dbReference type="Proteomes" id="UP001215598"/>
    </source>
</evidence>
<dbReference type="AlphaFoldDB" id="A0AAD7HV34"/>
<dbReference type="EMBL" id="JARKIB010000169">
    <property type="protein sequence ID" value="KAJ7728909.1"/>
    <property type="molecule type" value="Genomic_DNA"/>
</dbReference>
<dbReference type="Proteomes" id="UP001215598">
    <property type="component" value="Unassembled WGS sequence"/>
</dbReference>
<keyword evidence="2" id="KW-1185">Reference proteome</keyword>